<name>A0ABP7PYH8_9GAMM</name>
<comment type="caution">
    <text evidence="3">The sequence shown here is derived from an EMBL/GenBank/DDBJ whole genome shotgun (WGS) entry which is preliminary data.</text>
</comment>
<gene>
    <name evidence="3" type="ORF">GCM10022278_33370</name>
</gene>
<reference evidence="4" key="1">
    <citation type="journal article" date="2019" name="Int. J. Syst. Evol. Microbiol.">
        <title>The Global Catalogue of Microorganisms (GCM) 10K type strain sequencing project: providing services to taxonomists for standard genome sequencing and annotation.</title>
        <authorList>
            <consortium name="The Broad Institute Genomics Platform"/>
            <consortium name="The Broad Institute Genome Sequencing Center for Infectious Disease"/>
            <person name="Wu L."/>
            <person name="Ma J."/>
        </authorList>
    </citation>
    <scope>NUCLEOTIDE SEQUENCE [LARGE SCALE GENOMIC DNA]</scope>
    <source>
        <strain evidence="4">JCM 17555</strain>
    </source>
</reference>
<proteinExistence type="predicted"/>
<organism evidence="3 4">
    <name type="scientific">Allohahella marinimesophila</name>
    <dbReference type="NCBI Taxonomy" id="1054972"/>
    <lineage>
        <taxon>Bacteria</taxon>
        <taxon>Pseudomonadati</taxon>
        <taxon>Pseudomonadota</taxon>
        <taxon>Gammaproteobacteria</taxon>
        <taxon>Oceanospirillales</taxon>
        <taxon>Hahellaceae</taxon>
        <taxon>Allohahella</taxon>
    </lineage>
</organism>
<evidence type="ECO:0000313" key="3">
    <source>
        <dbReference type="EMBL" id="GAA3973528.1"/>
    </source>
</evidence>
<dbReference type="PANTHER" id="PTHR46648">
    <property type="entry name" value="HIT FAMILY PROTEIN 1"/>
    <property type="match status" value="1"/>
</dbReference>
<protein>
    <recommendedName>
        <fullName evidence="2">HIT domain-containing protein</fullName>
    </recommendedName>
</protein>
<dbReference type="SUPFAM" id="SSF54197">
    <property type="entry name" value="HIT-like"/>
    <property type="match status" value="1"/>
</dbReference>
<dbReference type="InterPro" id="IPR011146">
    <property type="entry name" value="HIT-like"/>
</dbReference>
<dbReference type="Pfam" id="PF01230">
    <property type="entry name" value="HIT"/>
    <property type="match status" value="1"/>
</dbReference>
<sequence length="153" mass="17204">MSDCKFCGIVKGTETASIIHQDDDCLAMMDLFPISPGHLLIIPTRHVERFDELTLKELDALSHLTHKLSAAVMLTQLKAKQRPDGYNILNNNDTVAQQHVPHLHIHIIPRYRRDLLKVGGHLLLHAPGLFIAKARRKRLDEQAQLIESSLAGL</sequence>
<dbReference type="PRINTS" id="PR00332">
    <property type="entry name" value="HISTRIAD"/>
</dbReference>
<feature type="domain" description="HIT" evidence="2">
    <location>
        <begin position="5"/>
        <end position="117"/>
    </location>
</feature>
<dbReference type="InterPro" id="IPR036265">
    <property type="entry name" value="HIT-like_sf"/>
</dbReference>
<evidence type="ECO:0000313" key="4">
    <source>
        <dbReference type="Proteomes" id="UP001501337"/>
    </source>
</evidence>
<evidence type="ECO:0000256" key="1">
    <source>
        <dbReference type="PROSITE-ProRule" id="PRU00464"/>
    </source>
</evidence>
<keyword evidence="4" id="KW-1185">Reference proteome</keyword>
<feature type="short sequence motif" description="Histidine triad motif" evidence="1">
    <location>
        <begin position="102"/>
        <end position="106"/>
    </location>
</feature>
<accession>A0ABP7PYH8</accession>
<dbReference type="PROSITE" id="PS51084">
    <property type="entry name" value="HIT_2"/>
    <property type="match status" value="1"/>
</dbReference>
<dbReference type="InterPro" id="IPR019808">
    <property type="entry name" value="Histidine_triad_CS"/>
</dbReference>
<dbReference type="Gene3D" id="3.30.428.10">
    <property type="entry name" value="HIT-like"/>
    <property type="match status" value="1"/>
</dbReference>
<evidence type="ECO:0000259" key="2">
    <source>
        <dbReference type="PROSITE" id="PS51084"/>
    </source>
</evidence>
<dbReference type="EMBL" id="BAABBO010000016">
    <property type="protein sequence ID" value="GAA3973528.1"/>
    <property type="molecule type" value="Genomic_DNA"/>
</dbReference>
<dbReference type="InterPro" id="IPR001310">
    <property type="entry name" value="Histidine_triad_HIT"/>
</dbReference>
<dbReference type="PANTHER" id="PTHR46648:SF1">
    <property type="entry name" value="ADENOSINE 5'-MONOPHOSPHORAMIDASE HNT1"/>
    <property type="match status" value="1"/>
</dbReference>
<dbReference type="RefSeq" id="WP_344808493.1">
    <property type="nucleotide sequence ID" value="NZ_BAABBO010000016.1"/>
</dbReference>
<dbReference type="PROSITE" id="PS00892">
    <property type="entry name" value="HIT_1"/>
    <property type="match status" value="1"/>
</dbReference>
<dbReference type="Proteomes" id="UP001501337">
    <property type="component" value="Unassembled WGS sequence"/>
</dbReference>